<dbReference type="GO" id="GO:0015232">
    <property type="term" value="F:heme transmembrane transporter activity"/>
    <property type="evidence" value="ECO:0007669"/>
    <property type="project" value="InterPro"/>
</dbReference>
<keyword evidence="7" id="KW-0472">Membrane</keyword>
<evidence type="ECO:0000256" key="2">
    <source>
        <dbReference type="ARBA" id="ARBA00010544"/>
    </source>
</evidence>
<dbReference type="EMBL" id="CAADRP010002065">
    <property type="protein sequence ID" value="VFU60623.1"/>
    <property type="molecule type" value="Genomic_DNA"/>
</dbReference>
<dbReference type="PANTHER" id="PTHR30070:SF1">
    <property type="entry name" value="CYTOCHROME C BIOGENESIS B-RELATED"/>
    <property type="match status" value="1"/>
</dbReference>
<dbReference type="InterPro" id="IPR003544">
    <property type="entry name" value="Cyt_c_biogenesis_CcmB"/>
</dbReference>
<name>A0A6N2N1V5_SALVM</name>
<feature type="compositionally biased region" description="Polar residues" evidence="8">
    <location>
        <begin position="89"/>
        <end position="98"/>
    </location>
</feature>
<protein>
    <submittedName>
        <fullName evidence="9">Uncharacterized protein</fullName>
    </submittedName>
</protein>
<comment type="subcellular location">
    <subcellularLocation>
        <location evidence="1">Membrane</location>
        <topology evidence="1">Multi-pass membrane protein</topology>
    </subcellularLocation>
</comment>
<keyword evidence="3" id="KW-0813">Transport</keyword>
<comment type="similarity">
    <text evidence="2">Belongs to the CcmB/CycW/HelB family.</text>
</comment>
<evidence type="ECO:0000256" key="7">
    <source>
        <dbReference type="ARBA" id="ARBA00023136"/>
    </source>
</evidence>
<evidence type="ECO:0000256" key="8">
    <source>
        <dbReference type="SAM" id="MobiDB-lite"/>
    </source>
</evidence>
<dbReference type="GO" id="GO:0017004">
    <property type="term" value="P:cytochrome complex assembly"/>
    <property type="evidence" value="ECO:0007669"/>
    <property type="project" value="UniProtKB-KW"/>
</dbReference>
<evidence type="ECO:0000256" key="3">
    <source>
        <dbReference type="ARBA" id="ARBA00022448"/>
    </source>
</evidence>
<dbReference type="GO" id="GO:1903607">
    <property type="term" value="P:cytochrome c biosynthetic process"/>
    <property type="evidence" value="ECO:0007669"/>
    <property type="project" value="TreeGrafter"/>
</dbReference>
<dbReference type="GO" id="GO:0016020">
    <property type="term" value="C:membrane"/>
    <property type="evidence" value="ECO:0007669"/>
    <property type="project" value="UniProtKB-SubCell"/>
</dbReference>
<keyword evidence="6" id="KW-1133">Transmembrane helix</keyword>
<accession>A0A6N2N1V5</accession>
<feature type="region of interest" description="Disordered" evidence="8">
    <location>
        <begin position="81"/>
        <end position="103"/>
    </location>
</feature>
<gene>
    <name evidence="9" type="ORF">SVIM_LOCUS449703</name>
</gene>
<keyword evidence="5" id="KW-0201">Cytochrome c-type biogenesis</keyword>
<evidence type="ECO:0000256" key="4">
    <source>
        <dbReference type="ARBA" id="ARBA00022692"/>
    </source>
</evidence>
<organism evidence="9">
    <name type="scientific">Salix viminalis</name>
    <name type="common">Common osier</name>
    <name type="synonym">Basket willow</name>
    <dbReference type="NCBI Taxonomy" id="40686"/>
    <lineage>
        <taxon>Eukaryota</taxon>
        <taxon>Viridiplantae</taxon>
        <taxon>Streptophyta</taxon>
        <taxon>Embryophyta</taxon>
        <taxon>Tracheophyta</taxon>
        <taxon>Spermatophyta</taxon>
        <taxon>Magnoliopsida</taxon>
        <taxon>eudicotyledons</taxon>
        <taxon>Gunneridae</taxon>
        <taxon>Pentapetalae</taxon>
        <taxon>rosids</taxon>
        <taxon>fabids</taxon>
        <taxon>Malpighiales</taxon>
        <taxon>Salicaceae</taxon>
        <taxon>Saliceae</taxon>
        <taxon>Salix</taxon>
    </lineage>
</organism>
<proteinExistence type="inferred from homology"/>
<evidence type="ECO:0000256" key="1">
    <source>
        <dbReference type="ARBA" id="ARBA00004141"/>
    </source>
</evidence>
<evidence type="ECO:0000313" key="9">
    <source>
        <dbReference type="EMBL" id="VFU60623.1"/>
    </source>
</evidence>
<evidence type="ECO:0000256" key="6">
    <source>
        <dbReference type="ARBA" id="ARBA00022989"/>
    </source>
</evidence>
<dbReference type="AlphaFoldDB" id="A0A6N2N1V5"/>
<reference evidence="9" key="1">
    <citation type="submission" date="2019-03" db="EMBL/GenBank/DDBJ databases">
        <authorList>
            <person name="Mank J."/>
            <person name="Almeida P."/>
        </authorList>
    </citation>
    <scope>NUCLEOTIDE SEQUENCE</scope>
    <source>
        <strain evidence="9">78183</strain>
    </source>
</reference>
<dbReference type="PANTHER" id="PTHR30070">
    <property type="entry name" value="HEME EXPORTER PROTEIN B"/>
    <property type="match status" value="1"/>
</dbReference>
<evidence type="ECO:0000256" key="5">
    <source>
        <dbReference type="ARBA" id="ARBA00022748"/>
    </source>
</evidence>
<keyword evidence="4" id="KW-0812">Transmembrane</keyword>
<sequence length="627" mass="70184">MGSNPIREHMGNEARLLNSLLCHLKIGIIGFISRGAKDAALYQNQTCTIVPRPFRIRKLVARKWLYQGSCWIAEQSKKANTDQRAYPNHASTSQPPSSNDKHNEFYSIASPHVAEAPFFRKFLSHKWVKWSGSRTQRAQFVRRLKTFRGRRETGGHDPAFDCQNKKEDTKTQLLRDLNKVSKDLAEWKNFEEEIKRADDNWYGGKERLAQANTKLPSVFSSFGFTATYTGPTSLESNLASRKFEQAGESNSLTGSFLTFLLAAGSSYSLSPPLPTLSSSMDLRMASSEVQMAFDPLSPFVLCMERLSQAISKAVDFGAWKPGKRWAEVISPLLRRRPYSLCGGKKVSDSKTRIFCSRNVPASLANRLSTGFGFELTNNLGRYWGMPLLHERLNLTRARSGLIRIPSLFPFPPAPFFRNEKEDGTLELYYLSAYCLPKILLLQLVGHRVIQISCVFRGFPMLQLPYQRSEMDWLNISLGSLVLTLMCGIHSRSALGITSSSGWNSSQNPTTSPTLLPPTLSRTSIETELFHVLSSIGYFSPFLGKAGRLVGSPDRPRAEAWRDSESELSMPVTLVAFFFVMPFLNFFLDPFPSMGMGGSSPQVKSTFHVIKGACTLIITYLPGSLLAQ</sequence>